<feature type="signal peptide" evidence="5">
    <location>
        <begin position="1"/>
        <end position="21"/>
    </location>
</feature>
<dbReference type="RefSeq" id="XP_016982836.1">
    <property type="nucleotide sequence ID" value="XM_017127347.1"/>
</dbReference>
<evidence type="ECO:0000256" key="2">
    <source>
        <dbReference type="ARBA" id="ARBA00022525"/>
    </source>
</evidence>
<name>A0A6P4FBI1_DRORH</name>
<dbReference type="AlphaFoldDB" id="A0A6P4FBI1"/>
<dbReference type="GO" id="GO:0030246">
    <property type="term" value="F:carbohydrate binding"/>
    <property type="evidence" value="ECO:0007669"/>
    <property type="project" value="UniProtKB-KW"/>
</dbReference>
<dbReference type="SMART" id="SM00034">
    <property type="entry name" value="CLECT"/>
    <property type="match status" value="1"/>
</dbReference>
<comment type="subcellular location">
    <subcellularLocation>
        <location evidence="1">Secreted</location>
    </subcellularLocation>
</comment>
<proteinExistence type="predicted"/>
<feature type="domain" description="C-type lectin" evidence="6">
    <location>
        <begin position="94"/>
        <end position="208"/>
    </location>
</feature>
<reference evidence="7" key="1">
    <citation type="submission" date="2025-08" db="UniProtKB">
        <authorList>
            <consortium name="RefSeq"/>
        </authorList>
    </citation>
    <scope>IDENTIFICATION</scope>
</reference>
<dbReference type="Gene3D" id="3.10.100.10">
    <property type="entry name" value="Mannose-Binding Protein A, subunit A"/>
    <property type="match status" value="1"/>
</dbReference>
<sequence length="211" mass="24404">MFKLAYFLIIAGTLNASLSQARNLTDLKTNQDRDNTDTLERQVQIQNQMDSLKNGMEAHLAALENKLESMQIKVINQLTAIQETLSIPLGFVRIGSRYFYIEETVEQTWYSAEMTCRRKGGHLAYIRNQEELDLISKYLDKDSLYWLGIHEPFKRGEFVTVTSCNRSPFLKWGPVEPKYVDNTLHCIVMQNSVMLVQTCKQLYHLICQADN</sequence>
<accession>A0A6P4FBI1</accession>
<keyword evidence="2" id="KW-0964">Secreted</keyword>
<dbReference type="SUPFAM" id="SSF56436">
    <property type="entry name" value="C-type lectin-like"/>
    <property type="match status" value="1"/>
</dbReference>
<dbReference type="PROSITE" id="PS50041">
    <property type="entry name" value="C_TYPE_LECTIN_2"/>
    <property type="match status" value="1"/>
</dbReference>
<dbReference type="CDD" id="cd00037">
    <property type="entry name" value="CLECT"/>
    <property type="match status" value="1"/>
</dbReference>
<dbReference type="InterPro" id="IPR016187">
    <property type="entry name" value="CTDL_fold"/>
</dbReference>
<keyword evidence="3 5" id="KW-0732">Signal</keyword>
<evidence type="ECO:0000256" key="5">
    <source>
        <dbReference type="SAM" id="SignalP"/>
    </source>
</evidence>
<evidence type="ECO:0000313" key="7">
    <source>
        <dbReference type="RefSeq" id="XP_016982836.1"/>
    </source>
</evidence>
<dbReference type="Pfam" id="PF00059">
    <property type="entry name" value="Lectin_C"/>
    <property type="match status" value="1"/>
</dbReference>
<keyword evidence="4" id="KW-0430">Lectin</keyword>
<evidence type="ECO:0000259" key="6">
    <source>
        <dbReference type="PROSITE" id="PS50041"/>
    </source>
</evidence>
<dbReference type="GO" id="GO:0008083">
    <property type="term" value="F:growth factor activity"/>
    <property type="evidence" value="ECO:0007669"/>
    <property type="project" value="TreeGrafter"/>
</dbReference>
<dbReference type="OrthoDB" id="7950296at2759"/>
<evidence type="ECO:0000256" key="3">
    <source>
        <dbReference type="ARBA" id="ARBA00022729"/>
    </source>
</evidence>
<organism evidence="7">
    <name type="scientific">Drosophila rhopaloa</name>
    <name type="common">Fruit fly</name>
    <dbReference type="NCBI Taxonomy" id="1041015"/>
    <lineage>
        <taxon>Eukaryota</taxon>
        <taxon>Metazoa</taxon>
        <taxon>Ecdysozoa</taxon>
        <taxon>Arthropoda</taxon>
        <taxon>Hexapoda</taxon>
        <taxon>Insecta</taxon>
        <taxon>Pterygota</taxon>
        <taxon>Neoptera</taxon>
        <taxon>Endopterygota</taxon>
        <taxon>Diptera</taxon>
        <taxon>Brachycera</taxon>
        <taxon>Muscomorpha</taxon>
        <taxon>Ephydroidea</taxon>
        <taxon>Drosophilidae</taxon>
        <taxon>Drosophila</taxon>
        <taxon>Sophophora</taxon>
    </lineage>
</organism>
<dbReference type="InterPro" id="IPR001304">
    <property type="entry name" value="C-type_lectin-like"/>
</dbReference>
<dbReference type="InterPro" id="IPR016186">
    <property type="entry name" value="C-type_lectin-like/link_sf"/>
</dbReference>
<dbReference type="InterPro" id="IPR051663">
    <property type="entry name" value="CLec_Tetranectin-domain"/>
</dbReference>
<dbReference type="PANTHER" id="PTHR22799">
    <property type="entry name" value="TETRANECTIN-RELATED"/>
    <property type="match status" value="1"/>
</dbReference>
<gene>
    <name evidence="7" type="primary">LOC108047239</name>
</gene>
<protein>
    <submittedName>
        <fullName evidence="7">Accessory gland protein Acp29AB-like</fullName>
    </submittedName>
</protein>
<dbReference type="PANTHER" id="PTHR22799:SF1">
    <property type="entry name" value="C-TYPE LECTIN DOMAIN FAMILY 11 MEMBER A"/>
    <property type="match status" value="1"/>
</dbReference>
<evidence type="ECO:0000256" key="4">
    <source>
        <dbReference type="ARBA" id="ARBA00022734"/>
    </source>
</evidence>
<dbReference type="GO" id="GO:0005615">
    <property type="term" value="C:extracellular space"/>
    <property type="evidence" value="ECO:0007669"/>
    <property type="project" value="TreeGrafter"/>
</dbReference>
<feature type="chain" id="PRO_5028056431" evidence="5">
    <location>
        <begin position="22"/>
        <end position="211"/>
    </location>
</feature>
<evidence type="ECO:0000256" key="1">
    <source>
        <dbReference type="ARBA" id="ARBA00004613"/>
    </source>
</evidence>